<dbReference type="PATRIC" id="fig|59750.3.peg.3904"/>
<sequence length="90" mass="9865">MATGTKAHLEEAESCLRSAQSETDTSRRTQFAQAAMDSAAEVAWDTGASVEDRSNARAIMRTSLKLRVETVHSRRIGRGRSADGREIQID</sequence>
<organism evidence="2 3">
    <name type="scientific">Mycolicibacterium wolinskyi</name>
    <dbReference type="NCBI Taxonomy" id="59750"/>
    <lineage>
        <taxon>Bacteria</taxon>
        <taxon>Bacillati</taxon>
        <taxon>Actinomycetota</taxon>
        <taxon>Actinomycetes</taxon>
        <taxon>Mycobacteriales</taxon>
        <taxon>Mycobacteriaceae</taxon>
        <taxon>Mycolicibacterium</taxon>
    </lineage>
</organism>
<reference evidence="2 3" key="1">
    <citation type="submission" date="2015-07" db="EMBL/GenBank/DDBJ databases">
        <title>A draft genome sequence of Mycobacterium wolinskyi.</title>
        <authorList>
            <person name="de Man T.J."/>
            <person name="Perry K.A."/>
            <person name="Coulliette A.D."/>
            <person name="Jensen B."/>
            <person name="Toney N.C."/>
            <person name="Limbago B.M."/>
            <person name="Noble-Wang J."/>
        </authorList>
    </citation>
    <scope>NUCLEOTIDE SEQUENCE [LARGE SCALE GENOMIC DNA]</scope>
    <source>
        <strain evidence="2 3">CDC_01</strain>
    </source>
</reference>
<protein>
    <submittedName>
        <fullName evidence="2">Uncharacterized protein</fullName>
    </submittedName>
</protein>
<proteinExistence type="predicted"/>
<feature type="region of interest" description="Disordered" evidence="1">
    <location>
        <begin position="1"/>
        <end position="32"/>
    </location>
</feature>
<feature type="compositionally biased region" description="Polar residues" evidence="1">
    <location>
        <begin position="17"/>
        <end position="32"/>
    </location>
</feature>
<dbReference type="RefSeq" id="WP_067856740.1">
    <property type="nucleotide sequence ID" value="NZ_LGTW01000027.1"/>
</dbReference>
<gene>
    <name evidence="2" type="ORF">AFM11_30055</name>
</gene>
<evidence type="ECO:0000313" key="2">
    <source>
        <dbReference type="EMBL" id="KWX20433.1"/>
    </source>
</evidence>
<name>A0A132PDM6_9MYCO</name>
<dbReference type="AlphaFoldDB" id="A0A132PDM6"/>
<comment type="caution">
    <text evidence="2">The sequence shown here is derived from an EMBL/GenBank/DDBJ whole genome shotgun (WGS) entry which is preliminary data.</text>
</comment>
<dbReference type="Proteomes" id="UP000070612">
    <property type="component" value="Unassembled WGS sequence"/>
</dbReference>
<keyword evidence="3" id="KW-1185">Reference proteome</keyword>
<accession>A0A132PDM6</accession>
<evidence type="ECO:0000256" key="1">
    <source>
        <dbReference type="SAM" id="MobiDB-lite"/>
    </source>
</evidence>
<evidence type="ECO:0000313" key="3">
    <source>
        <dbReference type="Proteomes" id="UP000070612"/>
    </source>
</evidence>
<dbReference type="EMBL" id="LGTW01000027">
    <property type="protein sequence ID" value="KWX20433.1"/>
    <property type="molecule type" value="Genomic_DNA"/>
</dbReference>